<evidence type="ECO:0000313" key="7">
    <source>
        <dbReference type="EMBL" id="CAH0384404.1"/>
    </source>
</evidence>
<dbReference type="InterPro" id="IPR013083">
    <property type="entry name" value="Znf_RING/FYVE/PHD"/>
</dbReference>
<dbReference type="Pfam" id="PF13771">
    <property type="entry name" value="zf-HC5HC2H"/>
    <property type="match status" value="1"/>
</dbReference>
<feature type="compositionally biased region" description="Polar residues" evidence="5">
    <location>
        <begin position="95"/>
        <end position="108"/>
    </location>
</feature>
<feature type="region of interest" description="Disordered" evidence="5">
    <location>
        <begin position="85"/>
        <end position="108"/>
    </location>
</feature>
<keyword evidence="3" id="KW-0863">Zinc-finger</keyword>
<feature type="region of interest" description="Disordered" evidence="5">
    <location>
        <begin position="400"/>
        <end position="430"/>
    </location>
</feature>
<evidence type="ECO:0000256" key="5">
    <source>
        <dbReference type="SAM" id="MobiDB-lite"/>
    </source>
</evidence>
<feature type="compositionally biased region" description="Basic and acidic residues" evidence="5">
    <location>
        <begin position="400"/>
        <end position="410"/>
    </location>
</feature>
<feature type="region of interest" description="Disordered" evidence="5">
    <location>
        <begin position="164"/>
        <end position="215"/>
    </location>
</feature>
<feature type="region of interest" description="Disordered" evidence="5">
    <location>
        <begin position="140"/>
        <end position="159"/>
    </location>
</feature>
<evidence type="ECO:0000256" key="2">
    <source>
        <dbReference type="ARBA" id="ARBA00022723"/>
    </source>
</evidence>
<feature type="compositionally biased region" description="Low complexity" evidence="5">
    <location>
        <begin position="143"/>
        <end position="154"/>
    </location>
</feature>
<evidence type="ECO:0000256" key="4">
    <source>
        <dbReference type="ARBA" id="ARBA00022833"/>
    </source>
</evidence>
<dbReference type="Proteomes" id="UP001152759">
    <property type="component" value="Chromosome 2"/>
</dbReference>
<dbReference type="PANTHER" id="PTHR14955">
    <property type="entry name" value="RETINOIC ACID INDUCED 1/TRANSCRIPTION FACTOR 20"/>
    <property type="match status" value="1"/>
</dbReference>
<keyword evidence="2" id="KW-0479">Metal-binding</keyword>
<dbReference type="Gene3D" id="3.30.40.10">
    <property type="entry name" value="Zinc/RING finger domain, C3HC4 (zinc finger)"/>
    <property type="match status" value="1"/>
</dbReference>
<dbReference type="GO" id="GO:0008270">
    <property type="term" value="F:zinc ion binding"/>
    <property type="evidence" value="ECO:0007669"/>
    <property type="project" value="UniProtKB-KW"/>
</dbReference>
<dbReference type="InterPro" id="IPR034732">
    <property type="entry name" value="EPHD"/>
</dbReference>
<reference evidence="7" key="1">
    <citation type="submission" date="2021-12" db="EMBL/GenBank/DDBJ databases">
        <authorList>
            <person name="King R."/>
        </authorList>
    </citation>
    <scope>NUCLEOTIDE SEQUENCE</scope>
</reference>
<proteinExistence type="predicted"/>
<dbReference type="PROSITE" id="PS51805">
    <property type="entry name" value="EPHD"/>
    <property type="match status" value="1"/>
</dbReference>
<feature type="compositionally biased region" description="Low complexity" evidence="5">
    <location>
        <begin position="421"/>
        <end position="430"/>
    </location>
</feature>
<feature type="domain" description="PHD-type" evidence="6">
    <location>
        <begin position="581"/>
        <end position="693"/>
    </location>
</feature>
<keyword evidence="1" id="KW-0597">Phosphoprotein</keyword>
<feature type="region of interest" description="Disordered" evidence="5">
    <location>
        <begin position="230"/>
        <end position="249"/>
    </location>
</feature>
<evidence type="ECO:0000259" key="6">
    <source>
        <dbReference type="PROSITE" id="PS51805"/>
    </source>
</evidence>
<dbReference type="AlphaFoldDB" id="A0A9P0A551"/>
<keyword evidence="4" id="KW-0862">Zinc</keyword>
<evidence type="ECO:0000313" key="8">
    <source>
        <dbReference type="Proteomes" id="UP001152759"/>
    </source>
</evidence>
<dbReference type="GO" id="GO:0005634">
    <property type="term" value="C:nucleus"/>
    <property type="evidence" value="ECO:0007669"/>
    <property type="project" value="TreeGrafter"/>
</dbReference>
<protein>
    <recommendedName>
        <fullName evidence="6">PHD-type domain-containing protein</fullName>
    </recommendedName>
</protein>
<name>A0A9P0A551_BEMTA</name>
<gene>
    <name evidence="7" type="ORF">BEMITA_LOCUS3733</name>
</gene>
<dbReference type="PANTHER" id="PTHR14955:SF4">
    <property type="entry name" value="PHD-TYPE DOMAIN-CONTAINING PROTEIN"/>
    <property type="match status" value="1"/>
</dbReference>
<evidence type="ECO:0000256" key="1">
    <source>
        <dbReference type="ARBA" id="ARBA00022553"/>
    </source>
</evidence>
<feature type="compositionally biased region" description="Polar residues" evidence="5">
    <location>
        <begin position="53"/>
        <end position="69"/>
    </location>
</feature>
<sequence length="705" mass="76368">MSGQFPKSLQSQDVRGSFLDQAACNNSYSSLPTSSVTSTYSSALSSTWPSLTQSNDGKNNKNGSCVSENTKLDPDALMKLLSDAGEPFFHHPPETVTTPTFSSKLTSTSMADQKSNAFKANDSTNSSQCLLTDRNDQCVKQVNPSPAGNSSNSGKTSLCTSMAKTDSTMSTHSMKTVSSSEVKESLANASNVNSSTPKTNTNAEGKPKGPSLHSTPHQAKVVVTLKDPSPKCSILKPEPPTNSGINDTVKPEINRITTPKSASTNNQDISPNPDNVESLLESMFQISDAKSPEPVKISPGSTQKSRVLRAESVEKILKSPSPPSFNGECNLDVLMKSPTKDAAMIKQEPVENLEAKENDNPQKLNGKTQADKPIKIFNEIESELEKMFAGIVEPETSVKTEPALKTEKSSKKIKSARRSSDNSILSSCSSSDIKRSKKSFKRFRDGRKDGKHLSKKFKIDKDTSNDSFYSKLRGPVIHVEGPKENPTSYTIINCRSKPEDEETQDSKVALLKKKGPQRISGSKATEGSLETIKSTDEMWICLFCKKGPHVPGVNGDPSGDLFGPYYIKDKDSVSSNSSDQKVKKKKKLTDAKAAMLLAEGVLTVPNSNEFEVWVHENCCVWASGVYLVGSKLQGLDDAVWAACGTKCDHCGISGASIGCAARHCRSTVHYSCALHRGWHLDQETFITQCSQHENSVFFSPSVSCS</sequence>
<dbReference type="GO" id="GO:0006357">
    <property type="term" value="P:regulation of transcription by RNA polymerase II"/>
    <property type="evidence" value="ECO:0007669"/>
    <property type="project" value="TreeGrafter"/>
</dbReference>
<accession>A0A9P0A551</accession>
<keyword evidence="8" id="KW-1185">Reference proteome</keyword>
<dbReference type="EMBL" id="OU963863">
    <property type="protein sequence ID" value="CAH0384404.1"/>
    <property type="molecule type" value="Genomic_DNA"/>
</dbReference>
<dbReference type="InterPro" id="IPR052440">
    <property type="entry name" value="Trans_Reg/Chrom_Remod"/>
</dbReference>
<evidence type="ECO:0000256" key="3">
    <source>
        <dbReference type="ARBA" id="ARBA00022771"/>
    </source>
</evidence>
<feature type="compositionally biased region" description="Polar residues" evidence="5">
    <location>
        <begin position="187"/>
        <end position="203"/>
    </location>
</feature>
<organism evidence="7 8">
    <name type="scientific">Bemisia tabaci</name>
    <name type="common">Sweetpotato whitefly</name>
    <name type="synonym">Aleurodes tabaci</name>
    <dbReference type="NCBI Taxonomy" id="7038"/>
    <lineage>
        <taxon>Eukaryota</taxon>
        <taxon>Metazoa</taxon>
        <taxon>Ecdysozoa</taxon>
        <taxon>Arthropoda</taxon>
        <taxon>Hexapoda</taxon>
        <taxon>Insecta</taxon>
        <taxon>Pterygota</taxon>
        <taxon>Neoptera</taxon>
        <taxon>Paraneoptera</taxon>
        <taxon>Hemiptera</taxon>
        <taxon>Sternorrhyncha</taxon>
        <taxon>Aleyrodoidea</taxon>
        <taxon>Aleyrodidae</taxon>
        <taxon>Aleyrodinae</taxon>
        <taxon>Bemisia</taxon>
    </lineage>
</organism>
<feature type="compositionally biased region" description="Polar residues" evidence="5">
    <location>
        <begin position="164"/>
        <end position="180"/>
    </location>
</feature>
<feature type="region of interest" description="Disordered" evidence="5">
    <location>
        <begin position="47"/>
        <end position="70"/>
    </location>
</feature>